<organism evidence="3 4">
    <name type="scientific">Mycena belliarum</name>
    <dbReference type="NCBI Taxonomy" id="1033014"/>
    <lineage>
        <taxon>Eukaryota</taxon>
        <taxon>Fungi</taxon>
        <taxon>Dikarya</taxon>
        <taxon>Basidiomycota</taxon>
        <taxon>Agaricomycotina</taxon>
        <taxon>Agaricomycetes</taxon>
        <taxon>Agaricomycetidae</taxon>
        <taxon>Agaricales</taxon>
        <taxon>Marasmiineae</taxon>
        <taxon>Mycenaceae</taxon>
        <taxon>Mycena</taxon>
    </lineage>
</organism>
<name>A0AAD6ULC9_9AGAR</name>
<proteinExistence type="predicted"/>
<dbReference type="SUPFAM" id="SSF81383">
    <property type="entry name" value="F-box domain"/>
    <property type="match status" value="1"/>
</dbReference>
<dbReference type="InterPro" id="IPR036047">
    <property type="entry name" value="F-box-like_dom_sf"/>
</dbReference>
<feature type="coiled-coil region" evidence="1">
    <location>
        <begin position="20"/>
        <end position="54"/>
    </location>
</feature>
<gene>
    <name evidence="3" type="ORF">B0H15DRAFT_942528</name>
</gene>
<evidence type="ECO:0000313" key="4">
    <source>
        <dbReference type="Proteomes" id="UP001222325"/>
    </source>
</evidence>
<sequence>MEETLSIALLLAQSAATGVKERAHELIAESRANIARLEAQIKDLESLRAREYNIIAALQLITAPVRALPNELLGKIFTVALERRTGDELWGASIKDVLVLTQVCSRWRQAALSTPQLWVRRLPLISEKRPGEVLTTATKVFLERSAPLPVPVSLGSGNSPGYDPGAGALAPPMDALFAVPQRWLALTLPIESLAALAEAATESLTALEALDLRGTTGGETKHHPHTNIFLSAMHLRRLTLWHVQNIDTFPVSWSQITTLALADESPKACLEIILRCTNLVSATLNMSGWPQSVAPSLTDAEVVTLEHLTSFEIHISNTSSDEHFTPFLQRLNLPSLVSLKMYGEYHSGVITWSTAAFTMFQLRSPLIERLQIDHCALTSEDLQAVVRHSTNVTHLEVYNCSNCIDDAFLHVLRYTQFDPVPLAPKLEVLRLSSLRCDFDESSLEDVVESRWWTEDELLAMPSPPAVARLTNVEYASSRKFSRKFEKRMRVYRAEGLEFRTMVS</sequence>
<reference evidence="3" key="1">
    <citation type="submission" date="2023-03" db="EMBL/GenBank/DDBJ databases">
        <title>Massive genome expansion in bonnet fungi (Mycena s.s.) driven by repeated elements and novel gene families across ecological guilds.</title>
        <authorList>
            <consortium name="Lawrence Berkeley National Laboratory"/>
            <person name="Harder C.B."/>
            <person name="Miyauchi S."/>
            <person name="Viragh M."/>
            <person name="Kuo A."/>
            <person name="Thoen E."/>
            <person name="Andreopoulos B."/>
            <person name="Lu D."/>
            <person name="Skrede I."/>
            <person name="Drula E."/>
            <person name="Henrissat B."/>
            <person name="Morin E."/>
            <person name="Kohler A."/>
            <person name="Barry K."/>
            <person name="LaButti K."/>
            <person name="Morin E."/>
            <person name="Salamov A."/>
            <person name="Lipzen A."/>
            <person name="Mereny Z."/>
            <person name="Hegedus B."/>
            <person name="Baldrian P."/>
            <person name="Stursova M."/>
            <person name="Weitz H."/>
            <person name="Taylor A."/>
            <person name="Grigoriev I.V."/>
            <person name="Nagy L.G."/>
            <person name="Martin F."/>
            <person name="Kauserud H."/>
        </authorList>
    </citation>
    <scope>NUCLEOTIDE SEQUENCE</scope>
    <source>
        <strain evidence="3">CBHHK173m</strain>
    </source>
</reference>
<feature type="domain" description="F-box" evidence="2">
    <location>
        <begin position="67"/>
        <end position="120"/>
    </location>
</feature>
<protein>
    <recommendedName>
        <fullName evidence="2">F-box domain-containing protein</fullName>
    </recommendedName>
</protein>
<evidence type="ECO:0000259" key="2">
    <source>
        <dbReference type="Pfam" id="PF12937"/>
    </source>
</evidence>
<dbReference type="AlphaFoldDB" id="A0AAD6ULC9"/>
<dbReference type="Gene3D" id="3.80.10.10">
    <property type="entry name" value="Ribonuclease Inhibitor"/>
    <property type="match status" value="1"/>
</dbReference>
<keyword evidence="1" id="KW-0175">Coiled coil</keyword>
<dbReference type="EMBL" id="JARJCN010000002">
    <property type="protein sequence ID" value="KAJ7103014.1"/>
    <property type="molecule type" value="Genomic_DNA"/>
</dbReference>
<dbReference type="InterPro" id="IPR032675">
    <property type="entry name" value="LRR_dom_sf"/>
</dbReference>
<dbReference type="InterPro" id="IPR001810">
    <property type="entry name" value="F-box_dom"/>
</dbReference>
<evidence type="ECO:0000256" key="1">
    <source>
        <dbReference type="SAM" id="Coils"/>
    </source>
</evidence>
<accession>A0AAD6ULC9</accession>
<evidence type="ECO:0000313" key="3">
    <source>
        <dbReference type="EMBL" id="KAJ7103014.1"/>
    </source>
</evidence>
<dbReference type="Gene3D" id="1.20.1280.50">
    <property type="match status" value="1"/>
</dbReference>
<dbReference type="SUPFAM" id="SSF52047">
    <property type="entry name" value="RNI-like"/>
    <property type="match status" value="1"/>
</dbReference>
<keyword evidence="4" id="KW-1185">Reference proteome</keyword>
<dbReference type="Pfam" id="PF12937">
    <property type="entry name" value="F-box-like"/>
    <property type="match status" value="1"/>
</dbReference>
<dbReference type="Proteomes" id="UP001222325">
    <property type="component" value="Unassembled WGS sequence"/>
</dbReference>
<comment type="caution">
    <text evidence="3">The sequence shown here is derived from an EMBL/GenBank/DDBJ whole genome shotgun (WGS) entry which is preliminary data.</text>
</comment>